<dbReference type="AlphaFoldDB" id="A0A939IH51"/>
<dbReference type="PANTHER" id="PTHR43806">
    <property type="entry name" value="PEPTIDASE S8"/>
    <property type="match status" value="1"/>
</dbReference>
<evidence type="ECO:0000256" key="4">
    <source>
        <dbReference type="ARBA" id="ARBA00022825"/>
    </source>
</evidence>
<keyword evidence="11" id="KW-1185">Reference proteome</keyword>
<dbReference type="Pfam" id="PF18425">
    <property type="entry name" value="CspB_prodomain"/>
    <property type="match status" value="1"/>
</dbReference>
<evidence type="ECO:0000313" key="10">
    <source>
        <dbReference type="EMBL" id="MBN7774535.1"/>
    </source>
</evidence>
<feature type="domain" description="Peptidase S8/S53" evidence="8">
    <location>
        <begin position="100"/>
        <end position="295"/>
    </location>
</feature>
<evidence type="ECO:0000313" key="11">
    <source>
        <dbReference type="Proteomes" id="UP000664545"/>
    </source>
</evidence>
<dbReference type="Pfam" id="PF00082">
    <property type="entry name" value="Peptidase_S8"/>
    <property type="match status" value="2"/>
</dbReference>
<dbReference type="PROSITE" id="PS00136">
    <property type="entry name" value="SUBTILASE_ASP"/>
    <property type="match status" value="1"/>
</dbReference>
<dbReference type="RefSeq" id="WP_206583372.1">
    <property type="nucleotide sequence ID" value="NZ_JAFJZZ010000010.1"/>
</dbReference>
<dbReference type="PANTHER" id="PTHR43806:SF11">
    <property type="entry name" value="CEREVISIN-RELATED"/>
    <property type="match status" value="1"/>
</dbReference>
<keyword evidence="3 6" id="KW-0378">Hydrolase</keyword>
<evidence type="ECO:0000259" key="9">
    <source>
        <dbReference type="Pfam" id="PF18425"/>
    </source>
</evidence>
<comment type="similarity">
    <text evidence="1 6 7">Belongs to the peptidase S8 family.</text>
</comment>
<dbReference type="CDD" id="cd07478">
    <property type="entry name" value="Peptidases_S8_CspA-like"/>
    <property type="match status" value="1"/>
</dbReference>
<feature type="active site" description="Charge relay system" evidence="5 6">
    <location>
        <position position="109"/>
    </location>
</feature>
<evidence type="ECO:0000256" key="2">
    <source>
        <dbReference type="ARBA" id="ARBA00022670"/>
    </source>
</evidence>
<evidence type="ECO:0000259" key="8">
    <source>
        <dbReference type="Pfam" id="PF00082"/>
    </source>
</evidence>
<dbReference type="InterPro" id="IPR023828">
    <property type="entry name" value="Peptidase_S8_Ser-AS"/>
</dbReference>
<dbReference type="PROSITE" id="PS00137">
    <property type="entry name" value="SUBTILASE_HIS"/>
    <property type="match status" value="1"/>
</dbReference>
<evidence type="ECO:0000256" key="7">
    <source>
        <dbReference type="RuleBase" id="RU003355"/>
    </source>
</evidence>
<dbReference type="InterPro" id="IPR015500">
    <property type="entry name" value="Peptidase_S8_subtilisin-rel"/>
</dbReference>
<organism evidence="10 11">
    <name type="scientific">Clostridium aminobutyricum</name>
    <dbReference type="NCBI Taxonomy" id="33953"/>
    <lineage>
        <taxon>Bacteria</taxon>
        <taxon>Bacillati</taxon>
        <taxon>Bacillota</taxon>
        <taxon>Clostridia</taxon>
        <taxon>Eubacteriales</taxon>
        <taxon>Clostridiaceae</taxon>
        <taxon>Clostridium</taxon>
    </lineage>
</organism>
<keyword evidence="4 6" id="KW-0720">Serine protease</keyword>
<feature type="active site" description="Charge relay system" evidence="5 6">
    <location>
        <position position="486"/>
    </location>
</feature>
<dbReference type="EMBL" id="JAFJZZ010000010">
    <property type="protein sequence ID" value="MBN7774535.1"/>
    <property type="molecule type" value="Genomic_DNA"/>
</dbReference>
<evidence type="ECO:0000256" key="6">
    <source>
        <dbReference type="PROSITE-ProRule" id="PRU01240"/>
    </source>
</evidence>
<dbReference type="PROSITE" id="PS00138">
    <property type="entry name" value="SUBTILASE_SER"/>
    <property type="match status" value="1"/>
</dbReference>
<dbReference type="PRINTS" id="PR00723">
    <property type="entry name" value="SUBTILISIN"/>
</dbReference>
<feature type="domain" description="Csp protease B prodomain" evidence="9">
    <location>
        <begin position="3"/>
        <end position="72"/>
    </location>
</feature>
<name>A0A939IH51_CLOAM</name>
<dbReference type="Proteomes" id="UP000664545">
    <property type="component" value="Unassembled WGS sequence"/>
</dbReference>
<dbReference type="InterPro" id="IPR034045">
    <property type="entry name" value="Pep_S8_CspA-like"/>
</dbReference>
<reference evidence="10" key="1">
    <citation type="submission" date="2021-02" db="EMBL/GenBank/DDBJ databases">
        <title>Abyssanaerobacter marinus gen.nov., sp., nov, anaerobic bacterium isolated from the Onnuri vent field of Indian Ocean and suggestion of Mogibacteriaceae fam. nov., and proposal of reclassification of ambiguous this family's genus member.</title>
        <authorList>
            <person name="Kim Y.J."/>
            <person name="Yang J.-A."/>
        </authorList>
    </citation>
    <scope>NUCLEOTIDE SEQUENCE</scope>
    <source>
        <strain evidence="10">DSM 2634</strain>
    </source>
</reference>
<dbReference type="PIRSF" id="PIRSF037894">
    <property type="entry name" value="Subtilisin_rel_CspABC"/>
    <property type="match status" value="1"/>
</dbReference>
<dbReference type="InterPro" id="IPR017310">
    <property type="entry name" value="Pept_S8A_subtilisin_clostridia"/>
</dbReference>
<feature type="domain" description="Peptidase S8/S53" evidence="8">
    <location>
        <begin position="419"/>
        <end position="501"/>
    </location>
</feature>
<comment type="caution">
    <text evidence="10">The sequence shown here is derived from an EMBL/GenBank/DDBJ whole genome shotgun (WGS) entry which is preliminary data.</text>
</comment>
<dbReference type="Gene3D" id="2.60.120.1290">
    <property type="match status" value="1"/>
</dbReference>
<keyword evidence="2 6" id="KW-0645">Protease</keyword>
<dbReference type="InterPro" id="IPR022398">
    <property type="entry name" value="Peptidase_S8_His-AS"/>
</dbReference>
<dbReference type="Gene3D" id="3.40.50.200">
    <property type="entry name" value="Peptidase S8/S53 domain"/>
    <property type="match status" value="1"/>
</dbReference>
<dbReference type="InterPro" id="IPR023827">
    <property type="entry name" value="Peptidase_S8_Asp-AS"/>
</dbReference>
<accession>A0A939IH51</accession>
<protein>
    <submittedName>
        <fullName evidence="10">S8 family serine peptidase</fullName>
    </submittedName>
</protein>
<gene>
    <name evidence="10" type="ORF">JYB65_14300</name>
</gene>
<dbReference type="InterPro" id="IPR000209">
    <property type="entry name" value="Peptidase_S8/S53_dom"/>
</dbReference>
<evidence type="ECO:0000256" key="5">
    <source>
        <dbReference type="PIRSR" id="PIRSR615500-1"/>
    </source>
</evidence>
<proteinExistence type="inferred from homology"/>
<dbReference type="InterPro" id="IPR050131">
    <property type="entry name" value="Peptidase_S8_subtilisin-like"/>
</dbReference>
<dbReference type="SUPFAM" id="SSF52743">
    <property type="entry name" value="Subtilisin-like"/>
    <property type="match status" value="1"/>
</dbReference>
<dbReference type="InterPro" id="IPR041365">
    <property type="entry name" value="CspB_prodomain"/>
</dbReference>
<sequence length="563" mass="61355">MNQLIRLEPGIVDELGRVEIIVKYNGDIERVGVELNAEVEILNENYAIITINVDNIASLQAQREVEYIELPKTLVLFLRQSLSKACISSVQSPESFGLSGNGVIVGIIDSGIDFTHPDFRNIDGTSRILYLWDQSFPGAPPTGFTIGTEYTNSEINEALNSEMPYSVIPSSDFLGHGTAVAGIAAGNGRVQRGVAPQASLIIVKLGDVRSQTTGRSTDIMRAIKYIIDRAEALNMPVSINLSYGTNNGAHDGNSLFETYIDDMAERWKTVFSVATGNEGSAGHHFEVRLQQGETVEVEIATTGNIDQAYMTLWKNFVDTITLELISPSGRSTGIMSPIQNATYKTLDGVFVSVIYGQPTHYTTNQEVYFSLNATTGTIPAGVWRLIMRGENIVDGRVNIWLPTIEDVTRDTTFLRPSEETTLTIPSTAQRVISVGGYNALIEISPNFSGRGYTLNDVFVKPDLVAPAVNINTAKVGGGYDSFTGTSMAAPFVAGSAALMMEWGIIRGHDPFLYGQRVKAFLQKGAQRQFPIPYPNPIWGYGTLSLCTTMDYLVEYTSGGGITF</sequence>
<evidence type="ECO:0000256" key="1">
    <source>
        <dbReference type="ARBA" id="ARBA00011073"/>
    </source>
</evidence>
<dbReference type="GO" id="GO:0004252">
    <property type="term" value="F:serine-type endopeptidase activity"/>
    <property type="evidence" value="ECO:0007669"/>
    <property type="project" value="UniProtKB-UniRule"/>
</dbReference>
<dbReference type="InterPro" id="IPR036852">
    <property type="entry name" value="Peptidase_S8/S53_dom_sf"/>
</dbReference>
<dbReference type="PROSITE" id="PS51892">
    <property type="entry name" value="SUBTILASE"/>
    <property type="match status" value="1"/>
</dbReference>
<dbReference type="Gene3D" id="3.30.70.2980">
    <property type="match status" value="1"/>
</dbReference>
<evidence type="ECO:0000256" key="3">
    <source>
        <dbReference type="ARBA" id="ARBA00022801"/>
    </source>
</evidence>
<feature type="active site" description="Charge relay system" evidence="5 6">
    <location>
        <position position="176"/>
    </location>
</feature>
<dbReference type="GO" id="GO:0006508">
    <property type="term" value="P:proteolysis"/>
    <property type="evidence" value="ECO:0007669"/>
    <property type="project" value="UniProtKB-KW"/>
</dbReference>